<organism evidence="3 4">
    <name type="scientific">Cryptotermes secundus</name>
    <dbReference type="NCBI Taxonomy" id="105785"/>
    <lineage>
        <taxon>Eukaryota</taxon>
        <taxon>Metazoa</taxon>
        <taxon>Ecdysozoa</taxon>
        <taxon>Arthropoda</taxon>
        <taxon>Hexapoda</taxon>
        <taxon>Insecta</taxon>
        <taxon>Pterygota</taxon>
        <taxon>Neoptera</taxon>
        <taxon>Polyneoptera</taxon>
        <taxon>Dictyoptera</taxon>
        <taxon>Blattodea</taxon>
        <taxon>Blattoidea</taxon>
        <taxon>Termitoidae</taxon>
        <taxon>Kalotermitidae</taxon>
        <taxon>Cryptotermitinae</taxon>
        <taxon>Cryptotermes</taxon>
    </lineage>
</organism>
<accession>A0A2J7PV50</accession>
<feature type="chain" id="PRO_5014324661" evidence="2">
    <location>
        <begin position="19"/>
        <end position="346"/>
    </location>
</feature>
<evidence type="ECO:0000256" key="1">
    <source>
        <dbReference type="SAM" id="MobiDB-lite"/>
    </source>
</evidence>
<dbReference type="AlphaFoldDB" id="A0A2J7PV50"/>
<feature type="region of interest" description="Disordered" evidence="1">
    <location>
        <begin position="32"/>
        <end position="74"/>
    </location>
</feature>
<reference evidence="3 4" key="1">
    <citation type="submission" date="2017-12" db="EMBL/GenBank/DDBJ databases">
        <title>Hemimetabolous genomes reveal molecular basis of termite eusociality.</title>
        <authorList>
            <person name="Harrison M.C."/>
            <person name="Jongepier E."/>
            <person name="Robertson H.M."/>
            <person name="Arning N."/>
            <person name="Bitard-Feildel T."/>
            <person name="Chao H."/>
            <person name="Childers C.P."/>
            <person name="Dinh H."/>
            <person name="Doddapaneni H."/>
            <person name="Dugan S."/>
            <person name="Gowin J."/>
            <person name="Greiner C."/>
            <person name="Han Y."/>
            <person name="Hu H."/>
            <person name="Hughes D.S.T."/>
            <person name="Huylmans A.-K."/>
            <person name="Kemena C."/>
            <person name="Kremer L.P.M."/>
            <person name="Lee S.L."/>
            <person name="Lopez-Ezquerra A."/>
            <person name="Mallet L."/>
            <person name="Monroy-Kuhn J.M."/>
            <person name="Moser A."/>
            <person name="Murali S.C."/>
            <person name="Muzny D.M."/>
            <person name="Otani S."/>
            <person name="Piulachs M.-D."/>
            <person name="Poelchau M."/>
            <person name="Qu J."/>
            <person name="Schaub F."/>
            <person name="Wada-Katsumata A."/>
            <person name="Worley K.C."/>
            <person name="Xie Q."/>
            <person name="Ylla G."/>
            <person name="Poulsen M."/>
            <person name="Gibbs R.A."/>
            <person name="Schal C."/>
            <person name="Richards S."/>
            <person name="Belles X."/>
            <person name="Korb J."/>
            <person name="Bornberg-Bauer E."/>
        </authorList>
    </citation>
    <scope>NUCLEOTIDE SEQUENCE [LARGE SCALE GENOMIC DNA]</scope>
    <source>
        <tissue evidence="3">Whole body</tissue>
    </source>
</reference>
<comment type="caution">
    <text evidence="3">The sequence shown here is derived from an EMBL/GenBank/DDBJ whole genome shotgun (WGS) entry which is preliminary data.</text>
</comment>
<sequence length="346" mass="38815">MGTLTWTVWLLLAFTALAINVEVGAAPEYETGVAGGKQHSGQNPGYGDGGKGGDDDGDDHDDGGRQGHGHKKELSKNQKNILQKILKYLKLRLENAKGEIEFDGHRISIDFILTAVNINGGNIEKVKVKDLWEIIQLYEIYEKKLESEPQNRNISKDEQVTLLYAITYLRKHKDVTGDIVIDGVKIPVTYVLNQLKKHGQDIRNVTIEQLYKIIDAYISKYIPTPSPLGKQPTEEQKIELRAIIDFLKAQGSNAVGSFILSGHRISVRFILNYLAQHGLNVKNLTAQELWRIIHAYVNETDKLNKLPAKEKTDLRKILKYLKFLGEGATGEIAFNGTRISVDFILT</sequence>
<dbReference type="Proteomes" id="UP000235965">
    <property type="component" value="Unassembled WGS sequence"/>
</dbReference>
<keyword evidence="4" id="KW-1185">Reference proteome</keyword>
<gene>
    <name evidence="3" type="ORF">B7P43_G16190</name>
</gene>
<feature type="signal peptide" evidence="2">
    <location>
        <begin position="1"/>
        <end position="18"/>
    </location>
</feature>
<name>A0A2J7PV50_9NEOP</name>
<feature type="non-terminal residue" evidence="3">
    <location>
        <position position="346"/>
    </location>
</feature>
<keyword evidence="2" id="KW-0732">Signal</keyword>
<protein>
    <submittedName>
        <fullName evidence="3">Uncharacterized protein</fullName>
    </submittedName>
</protein>
<evidence type="ECO:0000313" key="3">
    <source>
        <dbReference type="EMBL" id="PNF20212.1"/>
    </source>
</evidence>
<dbReference type="EMBL" id="NEVH01020984">
    <property type="protein sequence ID" value="PNF20212.1"/>
    <property type="molecule type" value="Genomic_DNA"/>
</dbReference>
<proteinExistence type="predicted"/>
<evidence type="ECO:0000256" key="2">
    <source>
        <dbReference type="SAM" id="SignalP"/>
    </source>
</evidence>
<evidence type="ECO:0000313" key="4">
    <source>
        <dbReference type="Proteomes" id="UP000235965"/>
    </source>
</evidence>